<evidence type="ECO:0000313" key="4">
    <source>
        <dbReference type="Proteomes" id="UP000020766"/>
    </source>
</evidence>
<dbReference type="SUPFAM" id="SSF116734">
    <property type="entry name" value="DNA methylase specificity domain"/>
    <property type="match status" value="2"/>
</dbReference>
<evidence type="ECO:0008006" key="5">
    <source>
        <dbReference type="Google" id="ProtNLM"/>
    </source>
</evidence>
<dbReference type="PANTHER" id="PTHR43140:SF1">
    <property type="entry name" value="TYPE I RESTRICTION ENZYME ECOKI SPECIFICITY SUBUNIT"/>
    <property type="match status" value="1"/>
</dbReference>
<dbReference type="Gene3D" id="3.90.220.20">
    <property type="entry name" value="DNA methylase specificity domains"/>
    <property type="match status" value="2"/>
</dbReference>
<gene>
    <name evidence="3" type="ORF">AX13_04750</name>
</gene>
<dbReference type="InterPro" id="IPR051212">
    <property type="entry name" value="Type-I_RE_S_subunit"/>
</dbReference>
<dbReference type="Proteomes" id="UP000020766">
    <property type="component" value="Unassembled WGS sequence"/>
</dbReference>
<accession>A0A014NZU1</accession>
<dbReference type="GO" id="GO:0003677">
    <property type="term" value="F:DNA binding"/>
    <property type="evidence" value="ECO:0007669"/>
    <property type="project" value="UniProtKB-KW"/>
</dbReference>
<keyword evidence="4" id="KW-1185">Reference proteome</keyword>
<dbReference type="RefSeq" id="WP_043385058.1">
    <property type="nucleotide sequence ID" value="NZ_JBOK01000016.1"/>
</dbReference>
<dbReference type="PANTHER" id="PTHR43140">
    <property type="entry name" value="TYPE-1 RESTRICTION ENZYME ECOKI SPECIFICITY PROTEIN"/>
    <property type="match status" value="1"/>
</dbReference>
<evidence type="ECO:0000256" key="1">
    <source>
        <dbReference type="ARBA" id="ARBA00022747"/>
    </source>
</evidence>
<dbReference type="InterPro" id="IPR044946">
    <property type="entry name" value="Restrct_endonuc_typeI_TRD_sf"/>
</dbReference>
<dbReference type="AlphaFoldDB" id="A0A014NZU1"/>
<dbReference type="Gene3D" id="1.10.287.1120">
    <property type="entry name" value="Bipartite methylase S protein"/>
    <property type="match status" value="1"/>
</dbReference>
<reference evidence="3 4" key="1">
    <citation type="submission" date="2014-01" db="EMBL/GenBank/DDBJ databases">
        <title>Interspecies Systems Biology Uncovers Metabolites Affecting C. elegans Gene Expression and Life History Traits.</title>
        <authorList>
            <person name="Watson E."/>
            <person name="Macneil L.T."/>
            <person name="Ritter A.D."/>
            <person name="Yilmaz L.S."/>
            <person name="Rosebrock A.P."/>
            <person name="Caudy A.A."/>
            <person name="Walhout A.J."/>
        </authorList>
    </citation>
    <scope>NUCLEOTIDE SEQUENCE [LARGE SCALE GENOMIC DNA]</scope>
    <source>
        <strain evidence="3 4">DA1877</strain>
    </source>
</reference>
<organism evidence="3 4">
    <name type="scientific">Comamonas aquatica DA1877</name>
    <dbReference type="NCBI Taxonomy" id="1457173"/>
    <lineage>
        <taxon>Bacteria</taxon>
        <taxon>Pseudomonadati</taxon>
        <taxon>Pseudomonadota</taxon>
        <taxon>Betaproteobacteria</taxon>
        <taxon>Burkholderiales</taxon>
        <taxon>Comamonadaceae</taxon>
        <taxon>Comamonas</taxon>
    </lineage>
</organism>
<evidence type="ECO:0000256" key="2">
    <source>
        <dbReference type="ARBA" id="ARBA00023125"/>
    </source>
</evidence>
<dbReference type="EMBL" id="JBOK01000016">
    <property type="protein sequence ID" value="EXU79420.1"/>
    <property type="molecule type" value="Genomic_DNA"/>
</dbReference>
<dbReference type="PATRIC" id="fig|1457173.3.peg.2623"/>
<protein>
    <recommendedName>
        <fullName evidence="5">Restriction endonuclease subunit S</fullName>
    </recommendedName>
</protein>
<sequence>MQRYESYKPSGIPWVGDIPSHWGIKKNKFLLSERKAVVGKDAPKFKLLSLTLQGVILRDMENPKGKFPAEFDTYKQVSPDDLIFCLFDVEETPRTVGLAKHHGMITGAYTVTRCNEQVSSAFLYYYYLSLDEGKRLRSLYSGLRNVITRDTFLSLATPLPPREEQDHIVAFLGQKTAEIDAAIAKKERLIELLQEQKNIRIHQAVLRGLNPDVPLCDSGVTWIGAVPAHWKVIPNRYIFREQNARSLRGEETHLSMSQRYGLVPAKELDVQTLQSESYDGAKLCQKGDLVQNRLKAHLAVFAVAPCDGLVSPDYSVFRLQNSENQPVYFERLFKTPNYLGEFNRRVRGIVVGFLRLYSEDFNAIPALVPPCDEQAEIVKFIESTNTDFENIRAKIDAEIAMLQELKAITVASAVTGKIKV</sequence>
<name>A0A014NZU1_9BURK</name>
<comment type="caution">
    <text evidence="3">The sequence shown here is derived from an EMBL/GenBank/DDBJ whole genome shotgun (WGS) entry which is preliminary data.</text>
</comment>
<dbReference type="GO" id="GO:0009307">
    <property type="term" value="P:DNA restriction-modification system"/>
    <property type="evidence" value="ECO:0007669"/>
    <property type="project" value="UniProtKB-KW"/>
</dbReference>
<keyword evidence="2" id="KW-0238">DNA-binding</keyword>
<evidence type="ECO:0000313" key="3">
    <source>
        <dbReference type="EMBL" id="EXU79420.1"/>
    </source>
</evidence>
<keyword evidence="1" id="KW-0680">Restriction system</keyword>
<proteinExistence type="predicted"/>